<protein>
    <submittedName>
        <fullName evidence="1">1-deoxy-D-xylulose-5-phosphate synthase</fullName>
    </submittedName>
</protein>
<dbReference type="EMBL" id="GBHO01020827">
    <property type="protein sequence ID" value="JAG22777.1"/>
    <property type="molecule type" value="Transcribed_RNA"/>
</dbReference>
<reference evidence="1" key="1">
    <citation type="journal article" date="2014" name="PLoS ONE">
        <title>Transcriptome-Based Identification of ABC Transporters in the Western Tarnished Plant Bug Lygus hesperus.</title>
        <authorList>
            <person name="Hull J.J."/>
            <person name="Chaney K."/>
            <person name="Geib S.M."/>
            <person name="Fabrick J.A."/>
            <person name="Brent C.S."/>
            <person name="Walsh D."/>
            <person name="Lavine L.C."/>
        </authorList>
    </citation>
    <scope>NUCLEOTIDE SEQUENCE</scope>
</reference>
<sequence length="103" mass="11892">RTRMPRQGRRSRKDRKKTWKLECLDSSNDELDDPAPVAKDVKGGPETVHFITNSGDIYELKLSLDPAEAMNQSKYDVKLHMVNERTFFKYLFTSLHIGAMATF</sequence>
<proteinExistence type="predicted"/>
<gene>
    <name evidence="1" type="primary">dxs_12</name>
    <name evidence="1" type="ORF">CM83_14372</name>
</gene>
<feature type="non-terminal residue" evidence="1">
    <location>
        <position position="1"/>
    </location>
</feature>
<evidence type="ECO:0000313" key="1">
    <source>
        <dbReference type="EMBL" id="JAG22777.1"/>
    </source>
</evidence>
<dbReference type="AlphaFoldDB" id="A0A0A9XPV5"/>
<reference evidence="1" key="2">
    <citation type="submission" date="2014-07" db="EMBL/GenBank/DDBJ databases">
        <authorList>
            <person name="Hull J."/>
        </authorList>
    </citation>
    <scope>NUCLEOTIDE SEQUENCE</scope>
</reference>
<name>A0A0A9XPV5_LYGHE</name>
<organism evidence="1">
    <name type="scientific">Lygus hesperus</name>
    <name type="common">Western plant bug</name>
    <dbReference type="NCBI Taxonomy" id="30085"/>
    <lineage>
        <taxon>Eukaryota</taxon>
        <taxon>Metazoa</taxon>
        <taxon>Ecdysozoa</taxon>
        <taxon>Arthropoda</taxon>
        <taxon>Hexapoda</taxon>
        <taxon>Insecta</taxon>
        <taxon>Pterygota</taxon>
        <taxon>Neoptera</taxon>
        <taxon>Paraneoptera</taxon>
        <taxon>Hemiptera</taxon>
        <taxon>Heteroptera</taxon>
        <taxon>Panheteroptera</taxon>
        <taxon>Cimicomorpha</taxon>
        <taxon>Miridae</taxon>
        <taxon>Mirini</taxon>
        <taxon>Lygus</taxon>
    </lineage>
</organism>
<accession>A0A0A9XPV5</accession>